<evidence type="ECO:0000313" key="3">
    <source>
        <dbReference type="Proteomes" id="UP001597506"/>
    </source>
</evidence>
<proteinExistence type="predicted"/>
<feature type="domain" description="LysM" evidence="1">
    <location>
        <begin position="60"/>
        <end position="113"/>
    </location>
</feature>
<protein>
    <recommendedName>
        <fullName evidence="1">LysM domain-containing protein</fullName>
    </recommendedName>
</protein>
<accession>A0ABW5RNW4</accession>
<dbReference type="InterPro" id="IPR018392">
    <property type="entry name" value="LysM"/>
</dbReference>
<sequence>MKRLVIFISIIILLYSVYYDLSTGTLEMITPKQSVTAASETVAEVDSTPEKQEDTQIPYKVMEVKPGDTVLSMVEDLTDGTLPVTIEQVISDFETLNKKRSPHEIQIGQRYKIPLYK</sequence>
<dbReference type="Proteomes" id="UP001597506">
    <property type="component" value="Unassembled WGS sequence"/>
</dbReference>
<evidence type="ECO:0000259" key="1">
    <source>
        <dbReference type="PROSITE" id="PS51782"/>
    </source>
</evidence>
<dbReference type="PROSITE" id="PS51782">
    <property type="entry name" value="LYSM"/>
    <property type="match status" value="1"/>
</dbReference>
<keyword evidence="3" id="KW-1185">Reference proteome</keyword>
<name>A0ABW5RNW4_9BACI</name>
<comment type="caution">
    <text evidence="2">The sequence shown here is derived from an EMBL/GenBank/DDBJ whole genome shotgun (WGS) entry which is preliminary data.</text>
</comment>
<evidence type="ECO:0000313" key="2">
    <source>
        <dbReference type="EMBL" id="MFD2679975.1"/>
    </source>
</evidence>
<reference evidence="3" key="1">
    <citation type="journal article" date="2019" name="Int. J. Syst. Evol. Microbiol.">
        <title>The Global Catalogue of Microorganisms (GCM) 10K type strain sequencing project: providing services to taxonomists for standard genome sequencing and annotation.</title>
        <authorList>
            <consortium name="The Broad Institute Genomics Platform"/>
            <consortium name="The Broad Institute Genome Sequencing Center for Infectious Disease"/>
            <person name="Wu L."/>
            <person name="Ma J."/>
        </authorList>
    </citation>
    <scope>NUCLEOTIDE SEQUENCE [LARGE SCALE GENOMIC DNA]</scope>
    <source>
        <strain evidence="3">KCTC 3913</strain>
    </source>
</reference>
<dbReference type="EMBL" id="JBHUMF010000009">
    <property type="protein sequence ID" value="MFD2679975.1"/>
    <property type="molecule type" value="Genomic_DNA"/>
</dbReference>
<organism evidence="2 3">
    <name type="scientific">Bacillus seohaeanensis</name>
    <dbReference type="NCBI Taxonomy" id="284580"/>
    <lineage>
        <taxon>Bacteria</taxon>
        <taxon>Bacillati</taxon>
        <taxon>Bacillota</taxon>
        <taxon>Bacilli</taxon>
        <taxon>Bacillales</taxon>
        <taxon>Bacillaceae</taxon>
        <taxon>Bacillus</taxon>
    </lineage>
</organism>
<gene>
    <name evidence="2" type="ORF">ACFSUL_04330</name>
</gene>
<dbReference type="RefSeq" id="WP_377933029.1">
    <property type="nucleotide sequence ID" value="NZ_JBHUMF010000009.1"/>
</dbReference>